<dbReference type="Pfam" id="PF02638">
    <property type="entry name" value="GHL10"/>
    <property type="match status" value="1"/>
</dbReference>
<sequence>MRGCDDATRQPSTPQTPIGHRPRNRSLIKGEHDVESHSFAALFRPIARSPSMSRRDDRILPQTEAQEPSPLTDKMAPAGIPRRRFLAWSALAAGAGMLHVPRGADAASALDEVRATWVASVLNLDWPSQASTQIENVQERVRVQQDELLRILDEAVLVNLNTLVFQVKPCADALYRSRLLPWSPYLTGVVGKDPGFDPLAFLLQHAHARGIKVHAWLNPYRVSMNTRQDTLDALTRSSTDSPPSVYVQHPEWVRVANNRFVLDPGIPEVRAWLAGVVAEIVRNYPVDGIQFDDYFYYETRDSLLDDAATYQRYGAGFADKGDWRRDNTYRLIRDIACTIKAIKPWVVFGISPAGVWRNKQDDPLGSETQAGAPNYDVAYADTRRWVLEGLIDYIAPQIYWPFARQIARYDVIARWWADTVRQTRTRLYIGMALYKVGTPSTAEPDWTVEGGVPEISRQLDLNEALPEIHGSMLFRHGFLREPQTQQVVAYIRRRWQGR</sequence>
<feature type="domain" description="Glycosyl hydrolase-like 10" evidence="3">
    <location>
        <begin position="112"/>
        <end position="447"/>
    </location>
</feature>
<feature type="region of interest" description="Disordered" evidence="2">
    <location>
        <begin position="45"/>
        <end position="76"/>
    </location>
</feature>
<dbReference type="EMBL" id="LN899823">
    <property type="protein sequence ID" value="CUV26050.1"/>
    <property type="molecule type" value="Genomic_DNA"/>
</dbReference>
<dbReference type="InterPro" id="IPR017853">
    <property type="entry name" value="GH"/>
</dbReference>
<evidence type="ECO:0000259" key="3">
    <source>
        <dbReference type="Pfam" id="PF02638"/>
    </source>
</evidence>
<proteinExistence type="predicted"/>
<feature type="region of interest" description="Disordered" evidence="2">
    <location>
        <begin position="1"/>
        <end position="25"/>
    </location>
</feature>
<dbReference type="PANTHER" id="PTHR43405:SF1">
    <property type="entry name" value="GLYCOSYL HYDROLASE DIGH"/>
    <property type="match status" value="1"/>
</dbReference>
<name>A0A0S4X4P3_RALSL</name>
<keyword evidence="1" id="KW-0732">Signal</keyword>
<dbReference type="SUPFAM" id="SSF51445">
    <property type="entry name" value="(Trans)glycosidases"/>
    <property type="match status" value="1"/>
</dbReference>
<organism evidence="5">
    <name type="scientific">Ralstonia solanacearum</name>
    <name type="common">Pseudomonas solanacearum</name>
    <dbReference type="NCBI Taxonomy" id="305"/>
    <lineage>
        <taxon>Bacteria</taxon>
        <taxon>Pseudomonadati</taxon>
        <taxon>Pseudomonadota</taxon>
        <taxon>Betaproteobacteria</taxon>
        <taxon>Burkholderiales</taxon>
        <taxon>Burkholderiaceae</taxon>
        <taxon>Ralstonia</taxon>
        <taxon>Ralstonia solanacearum species complex</taxon>
    </lineage>
</organism>
<protein>
    <recommendedName>
        <fullName evidence="3">Glycosyl hydrolase-like 10 domain-containing protein</fullName>
    </recommendedName>
</protein>
<evidence type="ECO:0000313" key="5">
    <source>
        <dbReference type="EMBL" id="CUV58965.1"/>
    </source>
</evidence>
<dbReference type="InterPro" id="IPR003790">
    <property type="entry name" value="GHL10"/>
</dbReference>
<dbReference type="EMBL" id="LN899822">
    <property type="protein sequence ID" value="CUV58965.1"/>
    <property type="molecule type" value="Genomic_DNA"/>
</dbReference>
<evidence type="ECO:0000256" key="1">
    <source>
        <dbReference type="ARBA" id="ARBA00022729"/>
    </source>
</evidence>
<dbReference type="PANTHER" id="PTHR43405">
    <property type="entry name" value="GLYCOSYL HYDROLASE DIGH"/>
    <property type="match status" value="1"/>
</dbReference>
<evidence type="ECO:0000256" key="2">
    <source>
        <dbReference type="SAM" id="MobiDB-lite"/>
    </source>
</evidence>
<reference evidence="5" key="1">
    <citation type="submission" date="2015-10" db="EMBL/GenBank/DDBJ databases">
        <authorList>
            <person name="Gilbert D.G."/>
        </authorList>
    </citation>
    <scope>NUCLEOTIDE SEQUENCE</scope>
    <source>
        <strain evidence="5">Phyl III-seqv23</strain>
    </source>
</reference>
<dbReference type="InterPro" id="IPR052177">
    <property type="entry name" value="Divisome_Glycosyl_Hydrolase"/>
</dbReference>
<dbReference type="Gene3D" id="3.20.20.80">
    <property type="entry name" value="Glycosidases"/>
    <property type="match status" value="1"/>
</dbReference>
<gene>
    <name evidence="5" type="ORF">RD1301_v1_140005</name>
    <name evidence="4" type="ORF">RUN1744_v1_1220011</name>
</gene>
<dbReference type="AlphaFoldDB" id="A0A0S4X4P3"/>
<evidence type="ECO:0000313" key="4">
    <source>
        <dbReference type="EMBL" id="CUV26050.1"/>
    </source>
</evidence>
<accession>A0A0S4X4P3</accession>